<evidence type="ECO:0000313" key="1">
    <source>
        <dbReference type="EMBL" id="HJH43389.1"/>
    </source>
</evidence>
<dbReference type="Proteomes" id="UP000789325">
    <property type="component" value="Unassembled WGS sequence"/>
</dbReference>
<dbReference type="AlphaFoldDB" id="A0A9D2VKJ2"/>
<proteinExistence type="predicted"/>
<protein>
    <submittedName>
        <fullName evidence="1">Uncharacterized protein</fullName>
    </submittedName>
</protein>
<organism evidence="1 2">
    <name type="scientific">Rubneribacter badeniensis</name>
    <dbReference type="NCBI Taxonomy" id="2070688"/>
    <lineage>
        <taxon>Bacteria</taxon>
        <taxon>Bacillati</taxon>
        <taxon>Actinomycetota</taxon>
        <taxon>Coriobacteriia</taxon>
        <taxon>Eggerthellales</taxon>
        <taxon>Eggerthellaceae</taxon>
        <taxon>Rubneribacter</taxon>
    </lineage>
</organism>
<sequence>MSVCVCEATMLKKTNKLVPARRQIFDDAVFFDEPKFYDAAMAAAYECIENFDGNLTPRDLHGYVMGQKLGCYNTDSNTITDAIGDLPLIGVGRHQTPDGYEDAWFVVESFHFVRGEVCNIHNASFRCWDENGRLFAEAYDRQARESGDMTEGNLFEVRQLTNKGLRLLNACVSEGKDVPVNKLFSPRYSAPPRIAELAFGFPEEQWEELSPARSAANASRIAHNLSGTFDGGKVKVGKSV</sequence>
<reference evidence="1" key="1">
    <citation type="journal article" date="2021" name="PeerJ">
        <title>Extensive microbial diversity within the chicken gut microbiome revealed by metagenomics and culture.</title>
        <authorList>
            <person name="Gilroy R."/>
            <person name="Ravi A."/>
            <person name="Getino M."/>
            <person name="Pursley I."/>
            <person name="Horton D.L."/>
            <person name="Alikhan N.F."/>
            <person name="Baker D."/>
            <person name="Gharbi K."/>
            <person name="Hall N."/>
            <person name="Watson M."/>
            <person name="Adriaenssens E.M."/>
            <person name="Foster-Nyarko E."/>
            <person name="Jarju S."/>
            <person name="Secka A."/>
            <person name="Antonio M."/>
            <person name="Oren A."/>
            <person name="Chaudhuri R.R."/>
            <person name="La Ragione R."/>
            <person name="Hildebrand F."/>
            <person name="Pallen M.J."/>
        </authorList>
    </citation>
    <scope>NUCLEOTIDE SEQUENCE</scope>
    <source>
        <strain evidence="1">USAMLcec12-2067</strain>
    </source>
</reference>
<gene>
    <name evidence="1" type="ORF">K8V16_06285</name>
</gene>
<evidence type="ECO:0000313" key="2">
    <source>
        <dbReference type="Proteomes" id="UP000789325"/>
    </source>
</evidence>
<name>A0A9D2VKJ2_9ACTN</name>
<reference evidence="1" key="2">
    <citation type="submission" date="2021-09" db="EMBL/GenBank/DDBJ databases">
        <authorList>
            <person name="Gilroy R."/>
        </authorList>
    </citation>
    <scope>NUCLEOTIDE SEQUENCE</scope>
    <source>
        <strain evidence="1">USAMLcec12-2067</strain>
    </source>
</reference>
<comment type="caution">
    <text evidence="1">The sequence shown here is derived from an EMBL/GenBank/DDBJ whole genome shotgun (WGS) entry which is preliminary data.</text>
</comment>
<accession>A0A9D2VKJ2</accession>
<dbReference type="EMBL" id="DYZL01000127">
    <property type="protein sequence ID" value="HJH43389.1"/>
    <property type="molecule type" value="Genomic_DNA"/>
</dbReference>